<evidence type="ECO:0000256" key="5">
    <source>
        <dbReference type="ARBA" id="ARBA00023157"/>
    </source>
</evidence>
<keyword evidence="6" id="KW-0676">Redox-active center</keyword>
<sequence>MNDTYDVMIIGAGAAGLTAGIYSSRAKLTTLILNEGAVGGQMVLTEEIANYPGVPATKGYMLANTMKQQAKSFGCKIKSNIKIARYDLEGDIKKVELEDGRSFKARSVILTPGGRPRSLNIPGEDKFKGTGISYCATCDGDFFTGKEVVVVGGGNSALEEAVALTQFATKVTIVHQFDHFQAFKHAVEEAQKNPKINFIMESELRSFYGNGKLESVDIEHLPTGKMSSLKTDGTFIFVGYQPNTETLNGLVKLNERNEIVVDTDMKTNIDGVFAAGDSIVKKYRQVTTAVADGTIAALSAARYLSEKHVKAGELLEQEA</sequence>
<reference evidence="8 9" key="1">
    <citation type="submission" date="2016-11" db="EMBL/GenBank/DDBJ databases">
        <authorList>
            <person name="Jaros S."/>
            <person name="Januszkiewicz K."/>
            <person name="Wedrychowicz H."/>
        </authorList>
    </citation>
    <scope>NUCLEOTIDE SEQUENCE [LARGE SCALE GENOMIC DNA]</scope>
    <source>
        <strain evidence="8 9">DSM 27063</strain>
    </source>
</reference>
<evidence type="ECO:0000256" key="1">
    <source>
        <dbReference type="ARBA" id="ARBA00009333"/>
    </source>
</evidence>
<name>A0A1M6K269_9BACT</name>
<dbReference type="SUPFAM" id="SSF51905">
    <property type="entry name" value="FAD/NAD(P)-binding domain"/>
    <property type="match status" value="1"/>
</dbReference>
<dbReference type="PRINTS" id="PR00368">
    <property type="entry name" value="FADPNR"/>
</dbReference>
<feature type="domain" description="FAD/NAD(P)-binding" evidence="7">
    <location>
        <begin position="5"/>
        <end position="293"/>
    </location>
</feature>
<dbReference type="EMBL" id="FQZE01000022">
    <property type="protein sequence ID" value="SHJ53089.1"/>
    <property type="molecule type" value="Genomic_DNA"/>
</dbReference>
<keyword evidence="2" id="KW-0285">Flavoprotein</keyword>
<dbReference type="STRING" id="1168035.SAMN05444280_12212"/>
<dbReference type="PROSITE" id="PS00573">
    <property type="entry name" value="PYRIDINE_REDOX_2"/>
    <property type="match status" value="1"/>
</dbReference>
<dbReference type="InterPro" id="IPR008255">
    <property type="entry name" value="Pyr_nucl-diS_OxRdtase_2_AS"/>
</dbReference>
<dbReference type="GO" id="GO:0016668">
    <property type="term" value="F:oxidoreductase activity, acting on a sulfur group of donors, NAD(P) as acceptor"/>
    <property type="evidence" value="ECO:0007669"/>
    <property type="project" value="UniProtKB-ARBA"/>
</dbReference>
<evidence type="ECO:0000259" key="7">
    <source>
        <dbReference type="Pfam" id="PF07992"/>
    </source>
</evidence>
<gene>
    <name evidence="8" type="ORF">SAMN05444280_12212</name>
</gene>
<keyword evidence="9" id="KW-1185">Reference proteome</keyword>
<evidence type="ECO:0000256" key="3">
    <source>
        <dbReference type="ARBA" id="ARBA00022827"/>
    </source>
</evidence>
<dbReference type="PANTHER" id="PTHR48105">
    <property type="entry name" value="THIOREDOXIN REDUCTASE 1-RELATED-RELATED"/>
    <property type="match status" value="1"/>
</dbReference>
<organism evidence="8 9">
    <name type="scientific">Tangfeifania diversioriginum</name>
    <dbReference type="NCBI Taxonomy" id="1168035"/>
    <lineage>
        <taxon>Bacteria</taxon>
        <taxon>Pseudomonadati</taxon>
        <taxon>Bacteroidota</taxon>
        <taxon>Bacteroidia</taxon>
        <taxon>Marinilabiliales</taxon>
        <taxon>Prolixibacteraceae</taxon>
        <taxon>Tangfeifania</taxon>
    </lineage>
</organism>
<keyword evidence="3" id="KW-0274">FAD</keyword>
<evidence type="ECO:0000313" key="9">
    <source>
        <dbReference type="Proteomes" id="UP000184050"/>
    </source>
</evidence>
<evidence type="ECO:0000256" key="2">
    <source>
        <dbReference type="ARBA" id="ARBA00022630"/>
    </source>
</evidence>
<evidence type="ECO:0000256" key="4">
    <source>
        <dbReference type="ARBA" id="ARBA00023002"/>
    </source>
</evidence>
<proteinExistence type="inferred from homology"/>
<dbReference type="OrthoDB" id="9806179at2"/>
<protein>
    <submittedName>
        <fullName evidence="8">Thioredoxin reductase (NADPH)</fullName>
    </submittedName>
</protein>
<accession>A0A1M6K269</accession>
<evidence type="ECO:0000256" key="6">
    <source>
        <dbReference type="ARBA" id="ARBA00023284"/>
    </source>
</evidence>
<dbReference type="InterPro" id="IPR023753">
    <property type="entry name" value="FAD/NAD-binding_dom"/>
</dbReference>
<keyword evidence="4" id="KW-0560">Oxidoreductase</keyword>
<dbReference type="Gene3D" id="3.50.50.60">
    <property type="entry name" value="FAD/NAD(P)-binding domain"/>
    <property type="match status" value="2"/>
</dbReference>
<dbReference type="InterPro" id="IPR036188">
    <property type="entry name" value="FAD/NAD-bd_sf"/>
</dbReference>
<dbReference type="AlphaFoldDB" id="A0A1M6K269"/>
<dbReference type="PRINTS" id="PR00469">
    <property type="entry name" value="PNDRDTASEII"/>
</dbReference>
<dbReference type="RefSeq" id="WP_073170522.1">
    <property type="nucleotide sequence ID" value="NZ_FQZE01000022.1"/>
</dbReference>
<comment type="similarity">
    <text evidence="1">Belongs to the class-II pyridine nucleotide-disulfide oxidoreductase family.</text>
</comment>
<dbReference type="InterPro" id="IPR050097">
    <property type="entry name" value="Ferredoxin-NADP_redctase_2"/>
</dbReference>
<evidence type="ECO:0000313" key="8">
    <source>
        <dbReference type="EMBL" id="SHJ53089.1"/>
    </source>
</evidence>
<dbReference type="Proteomes" id="UP000184050">
    <property type="component" value="Unassembled WGS sequence"/>
</dbReference>
<dbReference type="Pfam" id="PF07992">
    <property type="entry name" value="Pyr_redox_2"/>
    <property type="match status" value="1"/>
</dbReference>
<keyword evidence="5" id="KW-1015">Disulfide bond</keyword>